<comment type="caution">
    <text evidence="2">The sequence shown here is derived from an EMBL/GenBank/DDBJ whole genome shotgun (WGS) entry which is preliminary data.</text>
</comment>
<evidence type="ECO:0000313" key="3">
    <source>
        <dbReference type="Proteomes" id="UP000249432"/>
    </source>
</evidence>
<evidence type="ECO:0000256" key="1">
    <source>
        <dbReference type="SAM" id="Phobius"/>
    </source>
</evidence>
<protein>
    <submittedName>
        <fullName evidence="2">Uncharacterized protein</fullName>
    </submittedName>
</protein>
<keyword evidence="1" id="KW-0472">Membrane</keyword>
<proteinExistence type="predicted"/>
<organism evidence="2 3">
    <name type="scientific">Corynebacterium kroppenstedtii</name>
    <dbReference type="NCBI Taxonomy" id="161879"/>
    <lineage>
        <taxon>Bacteria</taxon>
        <taxon>Bacillati</taxon>
        <taxon>Actinomycetota</taxon>
        <taxon>Actinomycetes</taxon>
        <taxon>Mycobacteriales</taxon>
        <taxon>Corynebacteriaceae</taxon>
        <taxon>Corynebacterium</taxon>
    </lineage>
</organism>
<name>A0A2W5U9W7_9CORY</name>
<keyword evidence="1" id="KW-1133">Transmembrane helix</keyword>
<dbReference type="Proteomes" id="UP000249432">
    <property type="component" value="Unassembled WGS sequence"/>
</dbReference>
<reference evidence="2 3" key="1">
    <citation type="submission" date="2017-08" db="EMBL/GenBank/DDBJ databases">
        <title>Infants hospitalized years apart are colonized by the same room-sourced microbial strains.</title>
        <authorList>
            <person name="Brooks B."/>
            <person name="Olm M.R."/>
            <person name="Firek B.A."/>
            <person name="Baker R."/>
            <person name="Thomas B.C."/>
            <person name="Morowitz M.J."/>
            <person name="Banfield J.F."/>
        </authorList>
    </citation>
    <scope>NUCLEOTIDE SEQUENCE [LARGE SCALE GENOMIC DNA]</scope>
    <source>
        <strain evidence="2">S2_003_000_R1_3</strain>
    </source>
</reference>
<evidence type="ECO:0000313" key="2">
    <source>
        <dbReference type="EMBL" id="PZR05758.1"/>
    </source>
</evidence>
<sequence>MVKTARSVLILGFTFFLADLLMIYMLGDAARKWAENQMKEEAIKKLHKYGVQSATEDDFRRCR</sequence>
<feature type="transmembrane region" description="Helical" evidence="1">
    <location>
        <begin position="6"/>
        <end position="27"/>
    </location>
</feature>
<dbReference type="EMBL" id="QFRA01000005">
    <property type="protein sequence ID" value="PZR05758.1"/>
    <property type="molecule type" value="Genomic_DNA"/>
</dbReference>
<keyword evidence="1" id="KW-0812">Transmembrane</keyword>
<dbReference type="AlphaFoldDB" id="A0A2W5U9W7"/>
<accession>A0A2W5U9W7</accession>
<gene>
    <name evidence="2" type="ORF">DI525_03715</name>
</gene>